<dbReference type="EMBL" id="JRLX01000002">
    <property type="protein sequence ID" value="KGO88213.1"/>
    <property type="molecule type" value="Genomic_DNA"/>
</dbReference>
<protein>
    <recommendedName>
        <fullName evidence="3">TIGR02453 family protein</fullName>
    </recommendedName>
</protein>
<evidence type="ECO:0008006" key="3">
    <source>
        <dbReference type="Google" id="ProtNLM"/>
    </source>
</evidence>
<proteinExistence type="predicted"/>
<reference evidence="1 2" key="1">
    <citation type="submission" date="2013-09" db="EMBL/GenBank/DDBJ databases">
        <authorList>
            <person name="Zeng Z."/>
            <person name="Chen C."/>
        </authorList>
    </citation>
    <scope>NUCLEOTIDE SEQUENCE [LARGE SCALE GENOMIC DNA]</scope>
    <source>
        <strain evidence="1 2">WB 3.3-2</strain>
    </source>
</reference>
<evidence type="ECO:0000313" key="1">
    <source>
        <dbReference type="EMBL" id="KGO88213.1"/>
    </source>
</evidence>
<dbReference type="eggNOG" id="COG5587">
    <property type="taxonomic scope" value="Bacteria"/>
</dbReference>
<dbReference type="Pfam" id="PF09365">
    <property type="entry name" value="DUF2461"/>
    <property type="match status" value="1"/>
</dbReference>
<evidence type="ECO:0000313" key="2">
    <source>
        <dbReference type="Proteomes" id="UP000030152"/>
    </source>
</evidence>
<dbReference type="RefSeq" id="WP_020212107.1">
    <property type="nucleotide sequence ID" value="NZ_JRLX01000002.1"/>
</dbReference>
<organism evidence="1 2">
    <name type="scientific">Flavobacterium rivuli WB 3.3-2 = DSM 21788</name>
    <dbReference type="NCBI Taxonomy" id="1121895"/>
    <lineage>
        <taxon>Bacteria</taxon>
        <taxon>Pseudomonadati</taxon>
        <taxon>Bacteroidota</taxon>
        <taxon>Flavobacteriia</taxon>
        <taxon>Flavobacteriales</taxon>
        <taxon>Flavobacteriaceae</taxon>
        <taxon>Flavobacterium</taxon>
    </lineage>
</organism>
<comment type="caution">
    <text evidence="1">The sequence shown here is derived from an EMBL/GenBank/DDBJ whole genome shotgun (WGS) entry which is preliminary data.</text>
</comment>
<gene>
    <name evidence="1" type="ORF">Q765_04020</name>
</gene>
<dbReference type="PANTHER" id="PTHR36452">
    <property type="entry name" value="CHROMOSOME 12, WHOLE GENOME SHOTGUN SEQUENCE"/>
    <property type="match status" value="1"/>
</dbReference>
<sequence length="223" mass="26020">MITPATLQFIEDLKKNNDRDWFQANQDRYEFYKKDYRDMVDEFLEVMKPLDDTLEQLEFKDCSYRINRDIRFSKDKTPYKTHMGIWMCEGKKNTNLAGYYVHIEKGAAFAAGGLYWPDAADLKKIRREIDGFYEELEEIVAAPDFKKVFGKLESNDTNTLKSSPKDFDKSHPAIEFLKLKSFMASTPISDKELTSKTFAKDISKKLMAIKPLIEFLNRGLTTE</sequence>
<dbReference type="InterPro" id="IPR015996">
    <property type="entry name" value="UCP028451"/>
</dbReference>
<dbReference type="Proteomes" id="UP000030152">
    <property type="component" value="Unassembled WGS sequence"/>
</dbReference>
<accession>A0A0A2M9X0</accession>
<dbReference type="PANTHER" id="PTHR36452:SF1">
    <property type="entry name" value="DUF2461 DOMAIN-CONTAINING PROTEIN"/>
    <property type="match status" value="1"/>
</dbReference>
<dbReference type="AlphaFoldDB" id="A0A0A2M9X0"/>
<dbReference type="PIRSF" id="PIRSF028451">
    <property type="entry name" value="UCP028451"/>
    <property type="match status" value="1"/>
</dbReference>
<dbReference type="InterPro" id="IPR012808">
    <property type="entry name" value="CHP02453"/>
</dbReference>
<dbReference type="OrthoDB" id="9794241at2"/>
<dbReference type="STRING" id="1121895.GCA_000378485_00983"/>
<name>A0A0A2M9X0_9FLAO</name>
<keyword evidence="2" id="KW-1185">Reference proteome</keyword>
<dbReference type="NCBIfam" id="TIGR02453">
    <property type="entry name" value="TIGR02453 family protein"/>
    <property type="match status" value="1"/>
</dbReference>